<name>A0A1A9V622_GLOAU</name>
<dbReference type="VEuPathDB" id="VectorBase:GAUT027148"/>
<organism evidence="1 2">
    <name type="scientific">Glossina austeni</name>
    <name type="common">Savannah tsetse fly</name>
    <dbReference type="NCBI Taxonomy" id="7395"/>
    <lineage>
        <taxon>Eukaryota</taxon>
        <taxon>Metazoa</taxon>
        <taxon>Ecdysozoa</taxon>
        <taxon>Arthropoda</taxon>
        <taxon>Hexapoda</taxon>
        <taxon>Insecta</taxon>
        <taxon>Pterygota</taxon>
        <taxon>Neoptera</taxon>
        <taxon>Endopterygota</taxon>
        <taxon>Diptera</taxon>
        <taxon>Brachycera</taxon>
        <taxon>Muscomorpha</taxon>
        <taxon>Hippoboscoidea</taxon>
        <taxon>Glossinidae</taxon>
        <taxon>Glossina</taxon>
    </lineage>
</organism>
<accession>A0A1A9V622</accession>
<reference evidence="1" key="1">
    <citation type="submission" date="2020-05" db="UniProtKB">
        <authorList>
            <consortium name="EnsemblMetazoa"/>
        </authorList>
    </citation>
    <scope>IDENTIFICATION</scope>
    <source>
        <strain evidence="1">TTRI</strain>
    </source>
</reference>
<proteinExistence type="predicted"/>
<dbReference type="Proteomes" id="UP000078200">
    <property type="component" value="Unassembled WGS sequence"/>
</dbReference>
<evidence type="ECO:0000313" key="1">
    <source>
        <dbReference type="EnsemblMetazoa" id="GAUT027148-PA"/>
    </source>
</evidence>
<keyword evidence="2" id="KW-1185">Reference proteome</keyword>
<protein>
    <submittedName>
        <fullName evidence="1">Uncharacterized protein</fullName>
    </submittedName>
</protein>
<dbReference type="EnsemblMetazoa" id="GAUT027148-RA">
    <property type="protein sequence ID" value="GAUT027148-PA"/>
    <property type="gene ID" value="GAUT027148"/>
</dbReference>
<sequence>MYYDYSNLNVRSIARFRDIRGLVDIVSSLETVAPKAGTLWDPGSKTFPRRPKPIRHILPVKPELGMPTSLSDLILSESLQLASRDVRASSACEYIEDDEHVEYPPFDLQCNQICYVI</sequence>
<evidence type="ECO:0000313" key="2">
    <source>
        <dbReference type="Proteomes" id="UP000078200"/>
    </source>
</evidence>
<dbReference type="AlphaFoldDB" id="A0A1A9V622"/>